<organism evidence="2">
    <name type="scientific">Oryza glumipatula</name>
    <dbReference type="NCBI Taxonomy" id="40148"/>
    <lineage>
        <taxon>Eukaryota</taxon>
        <taxon>Viridiplantae</taxon>
        <taxon>Streptophyta</taxon>
        <taxon>Embryophyta</taxon>
        <taxon>Tracheophyta</taxon>
        <taxon>Spermatophyta</taxon>
        <taxon>Magnoliopsida</taxon>
        <taxon>Liliopsida</taxon>
        <taxon>Poales</taxon>
        <taxon>Poaceae</taxon>
        <taxon>BOP clade</taxon>
        <taxon>Oryzoideae</taxon>
        <taxon>Oryzeae</taxon>
        <taxon>Oryzinae</taxon>
        <taxon>Oryza</taxon>
    </lineage>
</organism>
<dbReference type="Proteomes" id="UP000026961">
    <property type="component" value="Chromosome 9"/>
</dbReference>
<proteinExistence type="predicted"/>
<reference evidence="2" key="2">
    <citation type="submission" date="2018-05" db="EMBL/GenBank/DDBJ databases">
        <title>OgluRS3 (Oryza glumaepatula Reference Sequence Version 3).</title>
        <authorList>
            <person name="Zhang J."/>
            <person name="Kudrna D."/>
            <person name="Lee S."/>
            <person name="Talag J."/>
            <person name="Welchert J."/>
            <person name="Wing R.A."/>
        </authorList>
    </citation>
    <scope>NUCLEOTIDE SEQUENCE [LARGE SCALE GENOMIC DNA]</scope>
</reference>
<reference evidence="2" key="1">
    <citation type="submission" date="2015-04" db="UniProtKB">
        <authorList>
            <consortium name="EnsemblPlants"/>
        </authorList>
    </citation>
    <scope>IDENTIFICATION</scope>
</reference>
<evidence type="ECO:0008006" key="4">
    <source>
        <dbReference type="Google" id="ProtNLM"/>
    </source>
</evidence>
<dbReference type="Gramene" id="OGLUM09G02090.1">
    <property type="protein sequence ID" value="OGLUM09G02090.1"/>
    <property type="gene ID" value="OGLUM09G02090"/>
</dbReference>
<evidence type="ECO:0000313" key="2">
    <source>
        <dbReference type="EnsemblPlants" id="OGLUM09G02090.1"/>
    </source>
</evidence>
<evidence type="ECO:0000313" key="3">
    <source>
        <dbReference type="Proteomes" id="UP000026961"/>
    </source>
</evidence>
<feature type="region of interest" description="Disordered" evidence="1">
    <location>
        <begin position="46"/>
        <end position="68"/>
    </location>
</feature>
<protein>
    <recommendedName>
        <fullName evidence="4">DUF834 domain-containing protein</fullName>
    </recommendedName>
</protein>
<name>A0A0E0AZX3_9ORYZ</name>
<sequence length="129" mass="13662">MPPPPHPQLGAAAASRCGGNRTGDGVDDNVRATVTARTTAVAAHNENLDDDPGRRRRRPRIHAASQIRARAEIAWRRRRGPESMPPAKSARGGDRVEVAKGWMPRGGIVLQTTAAGASADVDDSGGGWR</sequence>
<dbReference type="EnsemblPlants" id="OGLUM09G02090.1">
    <property type="protein sequence ID" value="OGLUM09G02090.1"/>
    <property type="gene ID" value="OGLUM09G02090"/>
</dbReference>
<keyword evidence="3" id="KW-1185">Reference proteome</keyword>
<evidence type="ECO:0000256" key="1">
    <source>
        <dbReference type="SAM" id="MobiDB-lite"/>
    </source>
</evidence>
<dbReference type="HOGENOM" id="CLU_1952173_0_0_1"/>
<feature type="region of interest" description="Disordered" evidence="1">
    <location>
        <begin position="1"/>
        <end position="28"/>
    </location>
</feature>
<dbReference type="AlphaFoldDB" id="A0A0E0AZX3"/>
<accession>A0A0E0AZX3</accession>